<feature type="binding site" evidence="2">
    <location>
        <position position="101"/>
    </location>
    <ligand>
        <name>Mn(2+)</name>
        <dbReference type="ChEBI" id="CHEBI:29035"/>
        <label>2</label>
    </ligand>
</feature>
<dbReference type="NCBIfam" id="TIGR01891">
    <property type="entry name" value="amidohydrolases"/>
    <property type="match status" value="1"/>
</dbReference>
<dbReference type="STRING" id="1405.B7492_03890"/>
<dbReference type="PANTHER" id="PTHR11014:SF63">
    <property type="entry name" value="METALLOPEPTIDASE, PUTATIVE (AFU_ORTHOLOGUE AFUA_6G09600)-RELATED"/>
    <property type="match status" value="1"/>
</dbReference>
<evidence type="ECO:0000256" key="1">
    <source>
        <dbReference type="ARBA" id="ARBA00022801"/>
    </source>
</evidence>
<dbReference type="Pfam" id="PF01546">
    <property type="entry name" value="Peptidase_M20"/>
    <property type="match status" value="1"/>
</dbReference>
<keyword evidence="2" id="KW-0479">Metal-binding</keyword>
<dbReference type="RefSeq" id="WP_042981987.1">
    <property type="nucleotide sequence ID" value="NZ_JMQC01000008.1"/>
</dbReference>
<dbReference type="InterPro" id="IPR011650">
    <property type="entry name" value="Peptidase_M20_dimer"/>
</dbReference>
<feature type="binding site" evidence="2">
    <location>
        <position position="162"/>
    </location>
    <ligand>
        <name>Mn(2+)</name>
        <dbReference type="ChEBI" id="CHEBI:29035"/>
        <label>2</label>
    </ligand>
</feature>
<dbReference type="SUPFAM" id="SSF53187">
    <property type="entry name" value="Zn-dependent exopeptidases"/>
    <property type="match status" value="1"/>
</dbReference>
<accession>A0A090ZC13</accession>
<dbReference type="InterPro" id="IPR002933">
    <property type="entry name" value="Peptidase_M20"/>
</dbReference>
<dbReference type="GO" id="GO:0046872">
    <property type="term" value="F:metal ion binding"/>
    <property type="evidence" value="ECO:0007669"/>
    <property type="project" value="UniProtKB-KW"/>
</dbReference>
<dbReference type="EMBL" id="QVOD01000054">
    <property type="protein sequence ID" value="RFT63006.1"/>
    <property type="molecule type" value="Genomic_DNA"/>
</dbReference>
<evidence type="ECO:0000259" key="3">
    <source>
        <dbReference type="Pfam" id="PF07687"/>
    </source>
</evidence>
<dbReference type="Pfam" id="PF07687">
    <property type="entry name" value="M20_dimer"/>
    <property type="match status" value="1"/>
</dbReference>
<feature type="binding site" evidence="2">
    <location>
        <position position="137"/>
    </location>
    <ligand>
        <name>Mn(2+)</name>
        <dbReference type="ChEBI" id="CHEBI:29035"/>
        <label>2</label>
    </ligand>
</feature>
<organism evidence="4 6">
    <name type="scientific">Bacillus clarus</name>
    <dbReference type="NCBI Taxonomy" id="2338372"/>
    <lineage>
        <taxon>Bacteria</taxon>
        <taxon>Bacillati</taxon>
        <taxon>Bacillota</taxon>
        <taxon>Bacilli</taxon>
        <taxon>Bacillales</taxon>
        <taxon>Bacillaceae</taxon>
        <taxon>Bacillus</taxon>
        <taxon>Bacillus cereus group</taxon>
    </lineage>
</organism>
<proteinExistence type="predicted"/>
<dbReference type="InterPro" id="IPR017439">
    <property type="entry name" value="Amidohydrolase"/>
</dbReference>
<comment type="cofactor">
    <cofactor evidence="2">
        <name>Mn(2+)</name>
        <dbReference type="ChEBI" id="CHEBI:29035"/>
    </cofactor>
    <text evidence="2">The Mn(2+) ion enhances activity.</text>
</comment>
<dbReference type="AlphaFoldDB" id="A0A090ZC13"/>
<reference evidence="4 6" key="1">
    <citation type="submission" date="2014-04" db="EMBL/GenBank/DDBJ databases">
        <authorList>
            <person name="Bishop-Lilly K.A."/>
            <person name="Broomall S.M."/>
            <person name="Chain P.S."/>
            <person name="Chertkov O."/>
            <person name="Coyne S.R."/>
            <person name="Daligault H.E."/>
            <person name="Davenport K.W."/>
            <person name="Erkkila T."/>
            <person name="Frey K.G."/>
            <person name="Gibbons H.S."/>
            <person name="Gu W."/>
            <person name="Jaissle J."/>
            <person name="Johnson S.L."/>
            <person name="Koroleva G.I."/>
            <person name="Ladner J.T."/>
            <person name="Lo C.-C."/>
            <person name="Minogue T.D."/>
            <person name="Munk C."/>
            <person name="Palacios G.F."/>
            <person name="Redden C.L."/>
            <person name="Rosenzweig C.N."/>
            <person name="Scholz M.B."/>
            <person name="Teshima H."/>
            <person name="Xu Y."/>
        </authorList>
    </citation>
    <scope>NUCLEOTIDE SEQUENCE [LARGE SCALE GENOMIC DNA]</scope>
    <source>
        <strain evidence="4 6">BHP</strain>
    </source>
</reference>
<keyword evidence="7" id="KW-1185">Reference proteome</keyword>
<name>A0A090ZC13_9BACI</name>
<dbReference type="EMBL" id="JMQC01000008">
    <property type="protein sequence ID" value="KFN01841.1"/>
    <property type="molecule type" value="Genomic_DNA"/>
</dbReference>
<evidence type="ECO:0000256" key="2">
    <source>
        <dbReference type="PIRSR" id="PIRSR005962-1"/>
    </source>
</evidence>
<reference evidence="5 7" key="2">
    <citation type="submission" date="2018-08" db="EMBL/GenBank/DDBJ databases">
        <title>Bacillus clarus sp. nov. strain PS00077A.</title>
        <authorList>
            <person name="Mendez Acevedo M."/>
            <person name="Carroll L."/>
            <person name="Mukherjee M."/>
            <person name="Wiedmann M."/>
            <person name="Kovac J."/>
        </authorList>
    </citation>
    <scope>NUCLEOTIDE SEQUENCE [LARGE SCALE GENOMIC DNA]</scope>
    <source>
        <strain evidence="5 7">PS00077A</strain>
    </source>
</reference>
<evidence type="ECO:0000313" key="5">
    <source>
        <dbReference type="EMBL" id="RFT63006.1"/>
    </source>
</evidence>
<dbReference type="InterPro" id="IPR036264">
    <property type="entry name" value="Bact_exopeptidase_dim_dom"/>
</dbReference>
<sequence length="391" mass="43811">MDVAKELILSKNQLVEWRRYFHKYPELSFQEEKTSQFIFDMLRKIPHLEVSRPTKYSVMAKLIGKQPGKTIAVRADMDALPIHEENQFEFNSIYPGVMHACGHDGHIAILLGTVHKLVECRDKIKGEIRFLFQHAEENFPGGAQEMVSAGVMEGVDCIIGAHLWASLEVGKIGVIYGPAMAAPDVFKIIIEGKGGHAGIPHETIDSIAIGTQVVSQLQQIVSRLTNPLDSLVLSVTQFHAGTTHNVIPEQAEIEGTVRSLRHELRGETAAKIERLVKHITESYGANYTFSYEYGYRPVVNDDQVTKLIENTALQLYGRERVVRLQPTMAGEDFSAFLQEAPGTFFFIGARNEEKGIIYPHHHPRFTIDEDALPIGVEIFVSSVMNFMNEGE</sequence>
<protein>
    <submittedName>
        <fullName evidence="4 5">Amidohydrolase</fullName>
    </submittedName>
</protein>
<gene>
    <name evidence="5" type="ORF">D0U04_26175</name>
    <name evidence="4" type="ORF">DJ93_3213</name>
</gene>
<comment type="caution">
    <text evidence="4">The sequence shown here is derived from an EMBL/GenBank/DDBJ whole genome shotgun (WGS) entry which is preliminary data.</text>
</comment>
<keyword evidence="2" id="KW-0464">Manganese</keyword>
<feature type="binding site" evidence="2">
    <location>
        <position position="361"/>
    </location>
    <ligand>
        <name>Mn(2+)</name>
        <dbReference type="ChEBI" id="CHEBI:29035"/>
        <label>2</label>
    </ligand>
</feature>
<dbReference type="Gene3D" id="3.40.630.10">
    <property type="entry name" value="Zn peptidases"/>
    <property type="match status" value="1"/>
</dbReference>
<evidence type="ECO:0000313" key="4">
    <source>
        <dbReference type="EMBL" id="KFN01841.1"/>
    </source>
</evidence>
<evidence type="ECO:0000313" key="6">
    <source>
        <dbReference type="Proteomes" id="UP000029389"/>
    </source>
</evidence>
<dbReference type="PIRSF" id="PIRSF005962">
    <property type="entry name" value="Pept_M20D_amidohydro"/>
    <property type="match status" value="1"/>
</dbReference>
<dbReference type="FunFam" id="3.30.70.360:FF:000001">
    <property type="entry name" value="N-acetyldiaminopimelate deacetylase"/>
    <property type="match status" value="1"/>
</dbReference>
<dbReference type="Proteomes" id="UP000029389">
    <property type="component" value="Unassembled WGS sequence"/>
</dbReference>
<keyword evidence="1 4" id="KW-0378">Hydrolase</keyword>
<dbReference type="GO" id="GO:0019877">
    <property type="term" value="P:diaminopimelate biosynthetic process"/>
    <property type="evidence" value="ECO:0007669"/>
    <property type="project" value="UniProtKB-ARBA"/>
</dbReference>
<dbReference type="GO" id="GO:0050118">
    <property type="term" value="F:N-acetyldiaminopimelate deacetylase activity"/>
    <property type="evidence" value="ECO:0007669"/>
    <property type="project" value="UniProtKB-ARBA"/>
</dbReference>
<dbReference type="PATRIC" id="fig|1405.8.peg.3322"/>
<dbReference type="PANTHER" id="PTHR11014">
    <property type="entry name" value="PEPTIDASE M20 FAMILY MEMBER"/>
    <property type="match status" value="1"/>
</dbReference>
<feature type="binding site" evidence="2">
    <location>
        <position position="103"/>
    </location>
    <ligand>
        <name>Mn(2+)</name>
        <dbReference type="ChEBI" id="CHEBI:29035"/>
        <label>2</label>
    </ligand>
</feature>
<dbReference type="SUPFAM" id="SSF55031">
    <property type="entry name" value="Bacterial exopeptidase dimerisation domain"/>
    <property type="match status" value="1"/>
</dbReference>
<dbReference type="Proteomes" id="UP000264294">
    <property type="component" value="Unassembled WGS sequence"/>
</dbReference>
<evidence type="ECO:0000313" key="7">
    <source>
        <dbReference type="Proteomes" id="UP000264294"/>
    </source>
</evidence>
<dbReference type="Gene3D" id="3.30.70.360">
    <property type="match status" value="1"/>
</dbReference>
<feature type="domain" description="Peptidase M20 dimerisation" evidence="3">
    <location>
        <begin position="186"/>
        <end position="281"/>
    </location>
</feature>